<accession>A0ABS8WHV1</accession>
<proteinExistence type="predicted"/>
<dbReference type="EMBL" id="JACEIK010007053">
    <property type="protein sequence ID" value="MCE3049666.1"/>
    <property type="molecule type" value="Genomic_DNA"/>
</dbReference>
<gene>
    <name evidence="1" type="ORF">HAX54_045499</name>
</gene>
<evidence type="ECO:0000313" key="1">
    <source>
        <dbReference type="EMBL" id="MCE3049666.1"/>
    </source>
</evidence>
<organism evidence="1 2">
    <name type="scientific">Datura stramonium</name>
    <name type="common">Jimsonweed</name>
    <name type="synonym">Common thornapple</name>
    <dbReference type="NCBI Taxonomy" id="4076"/>
    <lineage>
        <taxon>Eukaryota</taxon>
        <taxon>Viridiplantae</taxon>
        <taxon>Streptophyta</taxon>
        <taxon>Embryophyta</taxon>
        <taxon>Tracheophyta</taxon>
        <taxon>Spermatophyta</taxon>
        <taxon>Magnoliopsida</taxon>
        <taxon>eudicotyledons</taxon>
        <taxon>Gunneridae</taxon>
        <taxon>Pentapetalae</taxon>
        <taxon>asterids</taxon>
        <taxon>lamiids</taxon>
        <taxon>Solanales</taxon>
        <taxon>Solanaceae</taxon>
        <taxon>Solanoideae</taxon>
        <taxon>Datureae</taxon>
        <taxon>Datura</taxon>
    </lineage>
</organism>
<name>A0ABS8WHV1_DATST</name>
<sequence>IQEIKRDILNLTQTVKDHEVSTKKLEERMNVLAAQMESKTSIITRELTKEKTTLTATNVDEEDIEWEVEESFFKEIWEGILLKID</sequence>
<feature type="non-terminal residue" evidence="1">
    <location>
        <position position="85"/>
    </location>
</feature>
<keyword evidence="2" id="KW-1185">Reference proteome</keyword>
<protein>
    <submittedName>
        <fullName evidence="1">Uncharacterized protein</fullName>
    </submittedName>
</protein>
<dbReference type="Proteomes" id="UP000823775">
    <property type="component" value="Unassembled WGS sequence"/>
</dbReference>
<feature type="non-terminal residue" evidence="1">
    <location>
        <position position="1"/>
    </location>
</feature>
<reference evidence="1 2" key="1">
    <citation type="journal article" date="2021" name="BMC Genomics">
        <title>Datura genome reveals duplications of psychoactive alkaloid biosynthetic genes and high mutation rate following tissue culture.</title>
        <authorList>
            <person name="Rajewski A."/>
            <person name="Carter-House D."/>
            <person name="Stajich J."/>
            <person name="Litt A."/>
        </authorList>
    </citation>
    <scope>NUCLEOTIDE SEQUENCE [LARGE SCALE GENOMIC DNA]</scope>
    <source>
        <strain evidence="1">AR-01</strain>
    </source>
</reference>
<comment type="caution">
    <text evidence="1">The sequence shown here is derived from an EMBL/GenBank/DDBJ whole genome shotgun (WGS) entry which is preliminary data.</text>
</comment>
<evidence type="ECO:0000313" key="2">
    <source>
        <dbReference type="Proteomes" id="UP000823775"/>
    </source>
</evidence>